<dbReference type="InterPro" id="IPR002113">
    <property type="entry name" value="ADT_euk_type"/>
</dbReference>
<dbReference type="GO" id="GO:1990544">
    <property type="term" value="P:mitochondrial ATP transmembrane transport"/>
    <property type="evidence" value="ECO:0007669"/>
    <property type="project" value="InterPro"/>
</dbReference>
<dbReference type="GO" id="GO:0140021">
    <property type="term" value="P:mitochondrial ADP transmembrane transport"/>
    <property type="evidence" value="ECO:0007669"/>
    <property type="project" value="InterPro"/>
</dbReference>
<proteinExistence type="inferred from homology"/>
<gene>
    <name evidence="17" type="ORF">FRACYDRAFT_267851</name>
</gene>
<name>A0A1E7FSK2_9STRA</name>
<evidence type="ECO:0000256" key="15">
    <source>
        <dbReference type="RuleBase" id="RU000488"/>
    </source>
</evidence>
<comment type="function">
    <text evidence="13">ADP:ATP antiporter that mediates import of ADP into the mitochondrial matrix for ATP synthesis, and export of ATP out to fuel the cell. Cycles between the cytoplasmic-open state (c-state) and the matrix-open state (m-state): operates by the alternating access mechanism with a single substrate-binding site intermittently exposed to either the cytosolic (c-state) or matrix (m-state) side of the inner mitochondrial membrane.</text>
</comment>
<dbReference type="InterPro" id="IPR002067">
    <property type="entry name" value="MCP"/>
</dbReference>
<evidence type="ECO:0000256" key="3">
    <source>
        <dbReference type="ARBA" id="ARBA00011245"/>
    </source>
</evidence>
<dbReference type="PANTHER" id="PTHR45635">
    <property type="entry name" value="ADP,ATP CARRIER PROTEIN 1-RELATED-RELATED"/>
    <property type="match status" value="1"/>
</dbReference>
<dbReference type="GO" id="GO:0005471">
    <property type="term" value="F:ATP:ADP antiporter activity"/>
    <property type="evidence" value="ECO:0007669"/>
    <property type="project" value="UniProtKB-UniRule"/>
</dbReference>
<evidence type="ECO:0000256" key="14">
    <source>
        <dbReference type="PROSITE-ProRule" id="PRU00282"/>
    </source>
</evidence>
<organism evidence="17 18">
    <name type="scientific">Fragilariopsis cylindrus CCMP1102</name>
    <dbReference type="NCBI Taxonomy" id="635003"/>
    <lineage>
        <taxon>Eukaryota</taxon>
        <taxon>Sar</taxon>
        <taxon>Stramenopiles</taxon>
        <taxon>Ochrophyta</taxon>
        <taxon>Bacillariophyta</taxon>
        <taxon>Bacillariophyceae</taxon>
        <taxon>Bacillariophycidae</taxon>
        <taxon>Bacillariales</taxon>
        <taxon>Bacillariaceae</taxon>
        <taxon>Fragilariopsis</taxon>
    </lineage>
</organism>
<keyword evidence="18" id="KW-1185">Reference proteome</keyword>
<evidence type="ECO:0000256" key="2">
    <source>
        <dbReference type="ARBA" id="ARBA00006375"/>
    </source>
</evidence>
<dbReference type="PRINTS" id="PR00927">
    <property type="entry name" value="ADPTRNSLCASE"/>
</dbReference>
<comment type="similarity">
    <text evidence="2 15">Belongs to the mitochondrial carrier (TC 2.A.29) family.</text>
</comment>
<keyword evidence="10" id="KW-0496">Mitochondrion</keyword>
<comment type="subcellular location">
    <subcellularLocation>
        <location evidence="16">Membrane</location>
        <topology evidence="16">Multi-pass membrane protein</topology>
    </subcellularLocation>
    <subcellularLocation>
        <location evidence="1">Mitochondrion inner membrane</location>
        <topology evidence="1">Multi-pass membrane protein</topology>
    </subcellularLocation>
</comment>
<keyword evidence="8" id="KW-0999">Mitochondrion inner membrane</keyword>
<evidence type="ECO:0000313" key="17">
    <source>
        <dbReference type="EMBL" id="OEU21065.1"/>
    </source>
</evidence>
<comment type="subunit">
    <text evidence="3 16">Monomer.</text>
</comment>
<evidence type="ECO:0000256" key="4">
    <source>
        <dbReference type="ARBA" id="ARBA00022448"/>
    </source>
</evidence>
<evidence type="ECO:0000256" key="16">
    <source>
        <dbReference type="RuleBase" id="RU368008"/>
    </source>
</evidence>
<dbReference type="AlphaFoldDB" id="A0A1E7FSK2"/>
<sequence>MSDVNPLISLAAGGISGAVSKTITAPLEKVKLAIQNQDSDPRVISGEMKRYAGMGDAFRRHITELGPQSLWRGNFANCVRYVPTAACNLAFKDNIKKLFPKYNKNTEFGKFAMAQIASGAAAGGVTNTLVYPLIYVRTVLGADLGKEQKYNGMADCIKKTIKSNGFMSLYNGIGPSTLGIVVYRGAQFGLQDILKAFNPYQKDFTTVGLVSKFAVAQVAVSASGIAAYPLDTMQRRLQIESSKPKADQMYNGMGDCFTKILKNEGPGGFFKGALANVLRGTGAALVLVIYDEIMNAVSA</sequence>
<evidence type="ECO:0000256" key="12">
    <source>
        <dbReference type="ARBA" id="ARBA00024143"/>
    </source>
</evidence>
<dbReference type="Gene3D" id="1.50.40.10">
    <property type="entry name" value="Mitochondrial carrier domain"/>
    <property type="match status" value="1"/>
</dbReference>
<evidence type="ECO:0000256" key="11">
    <source>
        <dbReference type="ARBA" id="ARBA00023136"/>
    </source>
</evidence>
<evidence type="ECO:0000256" key="1">
    <source>
        <dbReference type="ARBA" id="ARBA00004448"/>
    </source>
</evidence>
<accession>A0A1E7FSK2</accession>
<evidence type="ECO:0000256" key="7">
    <source>
        <dbReference type="ARBA" id="ARBA00022737"/>
    </source>
</evidence>
<keyword evidence="7" id="KW-0677">Repeat</keyword>
<feature type="repeat" description="Solcar" evidence="14">
    <location>
        <begin position="110"/>
        <end position="197"/>
    </location>
</feature>
<dbReference type="InterPro" id="IPR018108">
    <property type="entry name" value="MCP_transmembrane"/>
</dbReference>
<evidence type="ECO:0000256" key="10">
    <source>
        <dbReference type="ARBA" id="ARBA00023128"/>
    </source>
</evidence>
<evidence type="ECO:0000256" key="8">
    <source>
        <dbReference type="ARBA" id="ARBA00022792"/>
    </source>
</evidence>
<keyword evidence="4 15" id="KW-0813">Transport</keyword>
<keyword evidence="11 14" id="KW-0472">Membrane</keyword>
<dbReference type="Proteomes" id="UP000095751">
    <property type="component" value="Unassembled WGS sequence"/>
</dbReference>
<evidence type="ECO:0000256" key="6">
    <source>
        <dbReference type="ARBA" id="ARBA00022692"/>
    </source>
</evidence>
<evidence type="ECO:0000313" key="18">
    <source>
        <dbReference type="Proteomes" id="UP000095751"/>
    </source>
</evidence>
<evidence type="ECO:0000256" key="13">
    <source>
        <dbReference type="ARBA" id="ARBA00045250"/>
    </source>
</evidence>
<dbReference type="SUPFAM" id="SSF103506">
    <property type="entry name" value="Mitochondrial carrier"/>
    <property type="match status" value="1"/>
</dbReference>
<keyword evidence="9" id="KW-1133">Transmembrane helix</keyword>
<dbReference type="Pfam" id="PF00153">
    <property type="entry name" value="Mito_carr"/>
    <property type="match status" value="3"/>
</dbReference>
<dbReference type="InterPro" id="IPR023395">
    <property type="entry name" value="MCP_dom_sf"/>
</dbReference>
<dbReference type="PRINTS" id="PR00926">
    <property type="entry name" value="MITOCARRIER"/>
</dbReference>
<evidence type="ECO:0000256" key="5">
    <source>
        <dbReference type="ARBA" id="ARBA00022449"/>
    </source>
</evidence>
<keyword evidence="6 14" id="KW-0812">Transmembrane</keyword>
<evidence type="ECO:0000256" key="9">
    <source>
        <dbReference type="ARBA" id="ARBA00022989"/>
    </source>
</evidence>
<dbReference type="PANTHER" id="PTHR45635:SF14">
    <property type="entry name" value="ADP_ATP TRANSLOCASE"/>
    <property type="match status" value="1"/>
</dbReference>
<dbReference type="InParanoid" id="A0A1E7FSK2"/>
<comment type="function">
    <text evidence="16">Catalyzes the exchange of ADP and ATP across the membrane.</text>
</comment>
<dbReference type="KEGG" id="fcy:FRACYDRAFT_267851"/>
<feature type="repeat" description="Solcar" evidence="14">
    <location>
        <begin position="4"/>
        <end position="98"/>
    </location>
</feature>
<reference evidence="17 18" key="1">
    <citation type="submission" date="2016-09" db="EMBL/GenBank/DDBJ databases">
        <title>Extensive genetic diversity and differential bi-allelic expression allows diatom success in the polar Southern Ocean.</title>
        <authorList>
            <consortium name="DOE Joint Genome Institute"/>
            <person name="Mock T."/>
            <person name="Otillar R.P."/>
            <person name="Strauss J."/>
            <person name="Dupont C."/>
            <person name="Frickenhaus S."/>
            <person name="Maumus F."/>
            <person name="Mcmullan M."/>
            <person name="Sanges R."/>
            <person name="Schmutz J."/>
            <person name="Toseland A."/>
            <person name="Valas R."/>
            <person name="Veluchamy A."/>
            <person name="Ward B.J."/>
            <person name="Allen A."/>
            <person name="Barry K."/>
            <person name="Falciatore A."/>
            <person name="Ferrante M."/>
            <person name="Fortunato A.E."/>
            <person name="Gloeckner G."/>
            <person name="Gruber A."/>
            <person name="Hipkin R."/>
            <person name="Janech M."/>
            <person name="Kroth P."/>
            <person name="Leese F."/>
            <person name="Lindquist E."/>
            <person name="Lyon B.R."/>
            <person name="Martin J."/>
            <person name="Mayer C."/>
            <person name="Parker M."/>
            <person name="Quesneville H."/>
            <person name="Raymond J."/>
            <person name="Uhlig C."/>
            <person name="Valentin K.U."/>
            <person name="Worden A.Z."/>
            <person name="Armbrust E.V."/>
            <person name="Bowler C."/>
            <person name="Green B."/>
            <person name="Moulton V."/>
            <person name="Van Oosterhout C."/>
            <person name="Grigoriev I."/>
        </authorList>
    </citation>
    <scope>NUCLEOTIDE SEQUENCE [LARGE SCALE GENOMIC DNA]</scope>
    <source>
        <strain evidence="17 18">CCMP1102</strain>
    </source>
</reference>
<dbReference type="FunCoup" id="A0A1E7FSK2">
    <property type="interactions" value="131"/>
</dbReference>
<dbReference type="PROSITE" id="PS50920">
    <property type="entry name" value="SOLCAR"/>
    <property type="match status" value="3"/>
</dbReference>
<comment type="catalytic activity">
    <reaction evidence="12">
        <text>ADP(in) + ATP(out) = ADP(out) + ATP(in)</text>
        <dbReference type="Rhea" id="RHEA:34999"/>
        <dbReference type="ChEBI" id="CHEBI:30616"/>
        <dbReference type="ChEBI" id="CHEBI:456216"/>
    </reaction>
    <physiologicalReaction direction="left-to-right" evidence="12">
        <dbReference type="Rhea" id="RHEA:35000"/>
    </physiologicalReaction>
</comment>
<protein>
    <recommendedName>
        <fullName evidence="16">ADP/ATP translocase</fullName>
    </recommendedName>
    <alternativeName>
        <fullName evidence="16">ADP,ATP carrier protein</fullName>
    </alternativeName>
</protein>
<dbReference type="OrthoDB" id="270584at2759"/>
<feature type="repeat" description="Solcar" evidence="14">
    <location>
        <begin position="207"/>
        <end position="296"/>
    </location>
</feature>
<dbReference type="GO" id="GO:0005743">
    <property type="term" value="C:mitochondrial inner membrane"/>
    <property type="evidence" value="ECO:0007669"/>
    <property type="project" value="UniProtKB-SubCell"/>
</dbReference>
<keyword evidence="5" id="KW-0050">Antiport</keyword>
<dbReference type="EMBL" id="KV784354">
    <property type="protein sequence ID" value="OEU21065.1"/>
    <property type="molecule type" value="Genomic_DNA"/>
</dbReference>